<evidence type="ECO:0000259" key="1">
    <source>
        <dbReference type="Pfam" id="PF07238"/>
    </source>
</evidence>
<dbReference type="Proteomes" id="UP000094296">
    <property type="component" value="Unassembled WGS sequence"/>
</dbReference>
<sequence length="116" mass="13269">MEKRRIERYNMDIPVELEVHQWEGDGAFKGQKIEGTLADISEGGLGIISSYPLAEDMFVQITVPSEKRILPLIGKIIRVNIIVPNEKFKYGCILTGTSLSRQLALQEYIRQKFKME</sequence>
<accession>A0A1E5G602</accession>
<dbReference type="EMBL" id="MIJE01000001">
    <property type="protein sequence ID" value="OEF98525.1"/>
    <property type="molecule type" value="Genomic_DNA"/>
</dbReference>
<proteinExistence type="predicted"/>
<name>A0A1E5G602_9FIRM</name>
<comment type="caution">
    <text evidence="2">The sequence shown here is derived from an EMBL/GenBank/DDBJ whole genome shotgun (WGS) entry which is preliminary data.</text>
</comment>
<keyword evidence="3" id="KW-1185">Reference proteome</keyword>
<reference evidence="2 3" key="1">
    <citation type="submission" date="2016-09" db="EMBL/GenBank/DDBJ databases">
        <title>Draft genome sequence for the type strain of Desulfuribacillus alkaliarsenatis AHT28, an obligately anaerobic, sulfidogenic bacterium isolated from Russian soda lake sediments.</title>
        <authorList>
            <person name="Abin C.A."/>
            <person name="Hollibaugh J.T."/>
        </authorList>
    </citation>
    <scope>NUCLEOTIDE SEQUENCE [LARGE SCALE GENOMIC DNA]</scope>
    <source>
        <strain evidence="2 3">AHT28</strain>
    </source>
</reference>
<protein>
    <recommendedName>
        <fullName evidence="1">PilZ domain-containing protein</fullName>
    </recommendedName>
</protein>
<dbReference type="RefSeq" id="WP_069642017.1">
    <property type="nucleotide sequence ID" value="NZ_MIJE01000001.1"/>
</dbReference>
<evidence type="ECO:0000313" key="3">
    <source>
        <dbReference type="Proteomes" id="UP000094296"/>
    </source>
</evidence>
<evidence type="ECO:0000313" key="2">
    <source>
        <dbReference type="EMBL" id="OEF98525.1"/>
    </source>
</evidence>
<dbReference type="STRING" id="766136.BHF68_02350"/>
<feature type="domain" description="PilZ" evidence="1">
    <location>
        <begin position="2"/>
        <end position="110"/>
    </location>
</feature>
<dbReference type="OrthoDB" id="9759607at2"/>
<dbReference type="SUPFAM" id="SSF141371">
    <property type="entry name" value="PilZ domain-like"/>
    <property type="match status" value="1"/>
</dbReference>
<dbReference type="InterPro" id="IPR009875">
    <property type="entry name" value="PilZ_domain"/>
</dbReference>
<gene>
    <name evidence="2" type="ORF">BHF68_02350</name>
</gene>
<dbReference type="GO" id="GO:0035438">
    <property type="term" value="F:cyclic-di-GMP binding"/>
    <property type="evidence" value="ECO:0007669"/>
    <property type="project" value="InterPro"/>
</dbReference>
<dbReference type="AlphaFoldDB" id="A0A1E5G602"/>
<dbReference type="Pfam" id="PF07238">
    <property type="entry name" value="PilZ"/>
    <property type="match status" value="1"/>
</dbReference>
<dbReference type="Gene3D" id="2.40.10.220">
    <property type="entry name" value="predicted glycosyltransferase like domains"/>
    <property type="match status" value="1"/>
</dbReference>
<organism evidence="2 3">
    <name type="scientific">Desulfuribacillus alkaliarsenatis</name>
    <dbReference type="NCBI Taxonomy" id="766136"/>
    <lineage>
        <taxon>Bacteria</taxon>
        <taxon>Bacillati</taxon>
        <taxon>Bacillota</taxon>
        <taxon>Desulfuribacillia</taxon>
        <taxon>Desulfuribacillales</taxon>
        <taxon>Desulfuribacillaceae</taxon>
        <taxon>Desulfuribacillus</taxon>
    </lineage>
</organism>